<dbReference type="EMBL" id="WWCX01000002">
    <property type="protein sequence ID" value="MYM93014.1"/>
    <property type="molecule type" value="Genomic_DNA"/>
</dbReference>
<dbReference type="Proteomes" id="UP000447355">
    <property type="component" value="Unassembled WGS sequence"/>
</dbReference>
<dbReference type="Gene3D" id="3.10.450.50">
    <property type="match status" value="1"/>
</dbReference>
<comment type="caution">
    <text evidence="1">The sequence shown here is derived from an EMBL/GenBank/DDBJ whole genome shotgun (WGS) entry which is preliminary data.</text>
</comment>
<dbReference type="SUPFAM" id="SSF54427">
    <property type="entry name" value="NTF2-like"/>
    <property type="match status" value="1"/>
</dbReference>
<dbReference type="AlphaFoldDB" id="A0A845GFD5"/>
<reference evidence="1" key="1">
    <citation type="submission" date="2019-12" db="EMBL/GenBank/DDBJ databases">
        <title>Novel species isolated from a subtropical stream in China.</title>
        <authorList>
            <person name="Lu H."/>
        </authorList>
    </citation>
    <scope>NUCLEOTIDE SEQUENCE [LARGE SCALE GENOMIC DNA]</scope>
    <source>
        <strain evidence="1">FT81W</strain>
    </source>
</reference>
<evidence type="ECO:0000313" key="1">
    <source>
        <dbReference type="EMBL" id="MYM93014.1"/>
    </source>
</evidence>
<protein>
    <submittedName>
        <fullName evidence="1">Nuclear transport factor 2 family protein</fullName>
    </submittedName>
</protein>
<accession>A0A845GFD5</accession>
<evidence type="ECO:0000313" key="2">
    <source>
        <dbReference type="Proteomes" id="UP000447355"/>
    </source>
</evidence>
<name>A0A845GFD5_9BURK</name>
<sequence length="126" mass="14218">MKLFLKRDIPWIGVVADKSLALAVASRNDPKAPPLEKLLPDSNPQEYIDWVARDKAPIEETFENVRIDTDGDVAQVWFDYNFYNSGCKEALGKEAWQLVNTRDGWKISSVIFSVESPPRAAHCAKP</sequence>
<organism evidence="1 2">
    <name type="scientific">Duganella vulcania</name>
    <dbReference type="NCBI Taxonomy" id="2692166"/>
    <lineage>
        <taxon>Bacteria</taxon>
        <taxon>Pseudomonadati</taxon>
        <taxon>Pseudomonadota</taxon>
        <taxon>Betaproteobacteria</taxon>
        <taxon>Burkholderiales</taxon>
        <taxon>Oxalobacteraceae</taxon>
        <taxon>Telluria group</taxon>
        <taxon>Duganella</taxon>
    </lineage>
</organism>
<proteinExistence type="predicted"/>
<gene>
    <name evidence="1" type="ORF">GTP90_03955</name>
</gene>
<dbReference type="InterPro" id="IPR032710">
    <property type="entry name" value="NTF2-like_dom_sf"/>
</dbReference>
<dbReference type="RefSeq" id="WP_161082261.1">
    <property type="nucleotide sequence ID" value="NZ_WWCX01000002.1"/>
</dbReference>